<keyword evidence="2" id="KW-1185">Reference proteome</keyword>
<dbReference type="SUPFAM" id="SSF53649">
    <property type="entry name" value="Alkaline phosphatase-like"/>
    <property type="match status" value="1"/>
</dbReference>
<dbReference type="Proteomes" id="UP000317624">
    <property type="component" value="Unassembled WGS sequence"/>
</dbReference>
<name>A0A558BYE7_9BACT</name>
<dbReference type="InterPro" id="IPR010869">
    <property type="entry name" value="DUF1501"/>
</dbReference>
<dbReference type="InterPro" id="IPR017850">
    <property type="entry name" value="Alkaline_phosphatase_core_sf"/>
</dbReference>
<dbReference type="RefSeq" id="WP_144846529.1">
    <property type="nucleotide sequence ID" value="NZ_VMRJ01000002.1"/>
</dbReference>
<dbReference type="PANTHER" id="PTHR43737:SF1">
    <property type="entry name" value="DUF1501 DOMAIN-CONTAINING PROTEIN"/>
    <property type="match status" value="1"/>
</dbReference>
<accession>A0A558BYE7</accession>
<comment type="caution">
    <text evidence="1">The sequence shown here is derived from an EMBL/GenBank/DDBJ whole genome shotgun (WGS) entry which is preliminary data.</text>
</comment>
<sequence length="408" mass="44532">MQRRHFLQSSALASTLLLVPKFLHALDRPEARLATLLRDAPAEKARRLIVVQLSGGNDGLNTIIPYRNDLYYKARPTLALREAEGILPLSDDLGLHPAMRGLKDLYDQGQLAVLNAVGYPNPDRSHFRSMDIWQTGSGSEQLLTTGWLGRYLDSSCAGCALPYQALEVDDTLSLALKGQLRKGLAVKTPGKFHQLTQSRYLSQLSQEAVPPAATSELDYLYKTLAETASSADYLYQKSKVHTSTATYPNTDLGRNLKTTAELITSGVESRVYYVALSGFDTHVRQHAQQARLLGELSDGLAALAADLQKSGEWANTMVMVFSEFGRRVTQNASNGTDHGTANNVFLLSGALRKPGLLNAPASLADLDQGDLRYQVDFRSLYASILADWLGADDKLVLGPGIERLAGLV</sequence>
<protein>
    <submittedName>
        <fullName evidence="1">DUF1501 domain-containing protein</fullName>
    </submittedName>
</protein>
<dbReference type="OrthoDB" id="9779968at2"/>
<organism evidence="1 2">
    <name type="scientific">Hymenobacter setariae</name>
    <dbReference type="NCBI Taxonomy" id="2594794"/>
    <lineage>
        <taxon>Bacteria</taxon>
        <taxon>Pseudomonadati</taxon>
        <taxon>Bacteroidota</taxon>
        <taxon>Cytophagia</taxon>
        <taxon>Cytophagales</taxon>
        <taxon>Hymenobacteraceae</taxon>
        <taxon>Hymenobacter</taxon>
    </lineage>
</organism>
<dbReference type="AlphaFoldDB" id="A0A558BYE7"/>
<evidence type="ECO:0000313" key="2">
    <source>
        <dbReference type="Proteomes" id="UP000317624"/>
    </source>
</evidence>
<proteinExistence type="predicted"/>
<reference evidence="1 2" key="1">
    <citation type="submission" date="2019-07" db="EMBL/GenBank/DDBJ databases">
        <title>Hymenobacter sp. straun FUR1 Genome sequencing and assembly.</title>
        <authorList>
            <person name="Chhetri G."/>
        </authorList>
    </citation>
    <scope>NUCLEOTIDE SEQUENCE [LARGE SCALE GENOMIC DNA]</scope>
    <source>
        <strain evidence="1 2">Fur1</strain>
    </source>
</reference>
<dbReference type="EMBL" id="VMRJ01000002">
    <property type="protein sequence ID" value="TVT41538.1"/>
    <property type="molecule type" value="Genomic_DNA"/>
</dbReference>
<dbReference type="PANTHER" id="PTHR43737">
    <property type="entry name" value="BLL7424 PROTEIN"/>
    <property type="match status" value="1"/>
</dbReference>
<dbReference type="Pfam" id="PF07394">
    <property type="entry name" value="DUF1501"/>
    <property type="match status" value="1"/>
</dbReference>
<gene>
    <name evidence="1" type="ORF">FNT36_08855</name>
</gene>
<evidence type="ECO:0000313" key="1">
    <source>
        <dbReference type="EMBL" id="TVT41538.1"/>
    </source>
</evidence>